<evidence type="ECO:0000256" key="8">
    <source>
        <dbReference type="RuleBase" id="RU363041"/>
    </source>
</evidence>
<feature type="transmembrane region" description="Helical" evidence="8">
    <location>
        <begin position="6"/>
        <end position="39"/>
    </location>
</feature>
<dbReference type="PANTHER" id="PTHR30269:SF0">
    <property type="entry name" value="MEMBRANE TRANSPORTER PROTEIN YFCA-RELATED"/>
    <property type="match status" value="1"/>
</dbReference>
<evidence type="ECO:0000256" key="1">
    <source>
        <dbReference type="ARBA" id="ARBA00004651"/>
    </source>
</evidence>
<keyword evidence="7 8" id="KW-0472">Membrane</keyword>
<dbReference type="EMBL" id="JAGTAR010000028">
    <property type="protein sequence ID" value="MBR8537218.1"/>
    <property type="molecule type" value="Genomic_DNA"/>
</dbReference>
<reference evidence="9" key="1">
    <citation type="journal article" date="2018" name="Int. J. Syst. Evol. Microbiol.">
        <title>Carboxylicivirga sediminis sp. nov., isolated from coastal sediment.</title>
        <authorList>
            <person name="Wang F.Q."/>
            <person name="Ren L.H."/>
            <person name="Zou R.J."/>
            <person name="Sun Y.Z."/>
            <person name="Liu X.J."/>
            <person name="Jiang F."/>
            <person name="Liu L.J."/>
        </authorList>
    </citation>
    <scope>NUCLEOTIDE SEQUENCE</scope>
    <source>
        <strain evidence="9">JR1</strain>
    </source>
</reference>
<comment type="caution">
    <text evidence="9">The sequence shown here is derived from an EMBL/GenBank/DDBJ whole genome shotgun (WGS) entry which is preliminary data.</text>
</comment>
<feature type="transmembrane region" description="Helical" evidence="8">
    <location>
        <begin position="99"/>
        <end position="117"/>
    </location>
</feature>
<keyword evidence="10" id="KW-1185">Reference proteome</keyword>
<dbReference type="RefSeq" id="WP_212192243.1">
    <property type="nucleotide sequence ID" value="NZ_JAGTAR010000028.1"/>
</dbReference>
<evidence type="ECO:0000313" key="10">
    <source>
        <dbReference type="Proteomes" id="UP000679220"/>
    </source>
</evidence>
<feature type="transmembrane region" description="Helical" evidence="8">
    <location>
        <begin position="138"/>
        <end position="164"/>
    </location>
</feature>
<organism evidence="9 10">
    <name type="scientific">Carboxylicivirga sediminis</name>
    <dbReference type="NCBI Taxonomy" id="2006564"/>
    <lineage>
        <taxon>Bacteria</taxon>
        <taxon>Pseudomonadati</taxon>
        <taxon>Bacteroidota</taxon>
        <taxon>Bacteroidia</taxon>
        <taxon>Marinilabiliales</taxon>
        <taxon>Marinilabiliaceae</taxon>
        <taxon>Carboxylicivirga</taxon>
    </lineage>
</organism>
<dbReference type="Pfam" id="PF01925">
    <property type="entry name" value="TauE"/>
    <property type="match status" value="1"/>
</dbReference>
<sequence>MDLVNYVILVLAGVGAGFINVVAGGGSLITLPLMIFLGLPPAIANGSNRIALLAQNIVAVSNFKAKNVSPGKFGVVLGCIALMGAVIGAHIAVDIPAKLFNRILSVVMMVVAILMAFNPSYQSLQGENLSKNRRIVAYLAFFLIGIYGGFLHAGIGFIMMLALVKINGFSLVKTNSLKVTVALIYTVAALGVFIYEGMIDWKAGSILAIGSATGGWLGSHFSVNKGDKWIKRIVLAAIVLMAIKLWVF</sequence>
<name>A0A941F7G5_9BACT</name>
<reference evidence="9" key="2">
    <citation type="submission" date="2021-04" db="EMBL/GenBank/DDBJ databases">
        <authorList>
            <person name="Zhang T."/>
            <person name="Zhang Y."/>
            <person name="Lu D."/>
            <person name="Zuo D."/>
            <person name="Du Z."/>
        </authorList>
    </citation>
    <scope>NUCLEOTIDE SEQUENCE</scope>
    <source>
        <strain evidence="9">JR1</strain>
    </source>
</reference>
<dbReference type="PANTHER" id="PTHR30269">
    <property type="entry name" value="TRANSMEMBRANE PROTEIN YFCA"/>
    <property type="match status" value="1"/>
</dbReference>
<protein>
    <recommendedName>
        <fullName evidence="8">Probable membrane transporter protein</fullName>
    </recommendedName>
</protein>
<feature type="transmembrane region" description="Helical" evidence="8">
    <location>
        <begin position="73"/>
        <end position="93"/>
    </location>
</feature>
<dbReference type="InterPro" id="IPR002781">
    <property type="entry name" value="TM_pro_TauE-like"/>
</dbReference>
<comment type="similarity">
    <text evidence="2 8">Belongs to the 4-toluene sulfonate uptake permease (TSUP) (TC 2.A.102) family.</text>
</comment>
<keyword evidence="3" id="KW-0813">Transport</keyword>
<evidence type="ECO:0000313" key="9">
    <source>
        <dbReference type="EMBL" id="MBR8537218.1"/>
    </source>
</evidence>
<accession>A0A941F7G5</accession>
<evidence type="ECO:0000256" key="3">
    <source>
        <dbReference type="ARBA" id="ARBA00022448"/>
    </source>
</evidence>
<feature type="transmembrane region" description="Helical" evidence="8">
    <location>
        <begin position="176"/>
        <end position="194"/>
    </location>
</feature>
<evidence type="ECO:0000256" key="7">
    <source>
        <dbReference type="ARBA" id="ARBA00023136"/>
    </source>
</evidence>
<proteinExistence type="inferred from homology"/>
<dbReference type="AlphaFoldDB" id="A0A941F7G5"/>
<keyword evidence="5 8" id="KW-0812">Transmembrane</keyword>
<evidence type="ECO:0000256" key="5">
    <source>
        <dbReference type="ARBA" id="ARBA00022692"/>
    </source>
</evidence>
<feature type="transmembrane region" description="Helical" evidence="8">
    <location>
        <begin position="229"/>
        <end position="247"/>
    </location>
</feature>
<keyword evidence="4 8" id="KW-1003">Cell membrane</keyword>
<keyword evidence="6 8" id="KW-1133">Transmembrane helix</keyword>
<evidence type="ECO:0000256" key="2">
    <source>
        <dbReference type="ARBA" id="ARBA00009142"/>
    </source>
</evidence>
<dbReference type="GO" id="GO:0005886">
    <property type="term" value="C:plasma membrane"/>
    <property type="evidence" value="ECO:0007669"/>
    <property type="project" value="UniProtKB-SubCell"/>
</dbReference>
<gene>
    <name evidence="9" type="ORF">KDU71_16740</name>
</gene>
<evidence type="ECO:0000256" key="4">
    <source>
        <dbReference type="ARBA" id="ARBA00022475"/>
    </source>
</evidence>
<comment type="subcellular location">
    <subcellularLocation>
        <location evidence="1 8">Cell membrane</location>
        <topology evidence="1 8">Multi-pass membrane protein</topology>
    </subcellularLocation>
</comment>
<dbReference type="InterPro" id="IPR052017">
    <property type="entry name" value="TSUP"/>
</dbReference>
<dbReference type="Proteomes" id="UP000679220">
    <property type="component" value="Unassembled WGS sequence"/>
</dbReference>
<evidence type="ECO:0000256" key="6">
    <source>
        <dbReference type="ARBA" id="ARBA00022989"/>
    </source>
</evidence>